<protein>
    <submittedName>
        <fullName evidence="1">Uncharacterized protein</fullName>
    </submittedName>
</protein>
<dbReference type="AlphaFoldDB" id="A0A8S1JMH9"/>
<accession>A0A8S1JMH9</accession>
<organism evidence="1 2">
    <name type="scientific">Paramecium primaurelia</name>
    <dbReference type="NCBI Taxonomy" id="5886"/>
    <lineage>
        <taxon>Eukaryota</taxon>
        <taxon>Sar</taxon>
        <taxon>Alveolata</taxon>
        <taxon>Ciliophora</taxon>
        <taxon>Intramacronucleata</taxon>
        <taxon>Oligohymenophorea</taxon>
        <taxon>Peniculida</taxon>
        <taxon>Parameciidae</taxon>
        <taxon>Paramecium</taxon>
    </lineage>
</organism>
<keyword evidence="2" id="KW-1185">Reference proteome</keyword>
<sequence>MYLNLVLKLEKSKEDKDLLHKLLKLILKLKQSIKLQKKMKICVKRQLNSGDRKNDKRYLIEIMFWRLISQRKEITQKLYQFI</sequence>
<gene>
    <name evidence="1" type="ORF">PPRIM_AZ9-3.1.T0050096</name>
</gene>
<reference evidence="1" key="1">
    <citation type="submission" date="2021-01" db="EMBL/GenBank/DDBJ databases">
        <authorList>
            <consortium name="Genoscope - CEA"/>
            <person name="William W."/>
        </authorList>
    </citation>
    <scope>NUCLEOTIDE SEQUENCE</scope>
</reference>
<evidence type="ECO:0000313" key="2">
    <source>
        <dbReference type="Proteomes" id="UP000688137"/>
    </source>
</evidence>
<comment type="caution">
    <text evidence="1">The sequence shown here is derived from an EMBL/GenBank/DDBJ whole genome shotgun (WGS) entry which is preliminary data.</text>
</comment>
<dbReference type="Proteomes" id="UP000688137">
    <property type="component" value="Unassembled WGS sequence"/>
</dbReference>
<proteinExistence type="predicted"/>
<name>A0A8S1JMH9_PARPR</name>
<dbReference type="EMBL" id="CAJJDM010000002">
    <property type="protein sequence ID" value="CAD8043443.1"/>
    <property type="molecule type" value="Genomic_DNA"/>
</dbReference>
<evidence type="ECO:0000313" key="1">
    <source>
        <dbReference type="EMBL" id="CAD8043443.1"/>
    </source>
</evidence>